<dbReference type="RefSeq" id="WP_264981801.1">
    <property type="nucleotide sequence ID" value="NZ_AP026708.1"/>
</dbReference>
<dbReference type="Proteomes" id="UP001061361">
    <property type="component" value="Chromosome"/>
</dbReference>
<evidence type="ECO:0000313" key="2">
    <source>
        <dbReference type="Proteomes" id="UP001061361"/>
    </source>
</evidence>
<reference evidence="1" key="1">
    <citation type="submission" date="2022-08" db="EMBL/GenBank/DDBJ databases">
        <title>Genome Sequence of the sulphate-reducing bacterium, Pseudodesulfovibrio portus JCM14722.</title>
        <authorList>
            <person name="Kondo R."/>
            <person name="Kataoka T."/>
        </authorList>
    </citation>
    <scope>NUCLEOTIDE SEQUENCE</scope>
    <source>
        <strain evidence="1">JCM 14722</strain>
    </source>
</reference>
<evidence type="ECO:0008006" key="3">
    <source>
        <dbReference type="Google" id="ProtNLM"/>
    </source>
</evidence>
<protein>
    <recommendedName>
        <fullName evidence="3">DUF885 domain-containing protein</fullName>
    </recommendedName>
</protein>
<organism evidence="1 2">
    <name type="scientific">Pseudodesulfovibrio portus</name>
    <dbReference type="NCBI Taxonomy" id="231439"/>
    <lineage>
        <taxon>Bacteria</taxon>
        <taxon>Pseudomonadati</taxon>
        <taxon>Thermodesulfobacteriota</taxon>
        <taxon>Desulfovibrionia</taxon>
        <taxon>Desulfovibrionales</taxon>
        <taxon>Desulfovibrionaceae</taxon>
    </lineage>
</organism>
<dbReference type="InterPro" id="IPR010281">
    <property type="entry name" value="DUF885"/>
</dbReference>
<dbReference type="Pfam" id="PF05960">
    <property type="entry name" value="DUF885"/>
    <property type="match status" value="1"/>
</dbReference>
<accession>A0ABM8ATZ3</accession>
<dbReference type="EMBL" id="AP026708">
    <property type="protein sequence ID" value="BDQ34909.1"/>
    <property type="molecule type" value="Genomic_DNA"/>
</dbReference>
<sequence length="530" mass="58310">MKAKLARKYFTYVSKHFPVMCASGAFPMLPPAMDAAKHLDRLDDLSRRGLTKHVAVLAGFKQDFLSAATKAKTPEIKAQAHALALSAGGAATELDSILTQARGPEIYLQVAFTGLEQAADLPAKNDKARQKRFIRRLRDIPDLLAHALNNVETVNPASRGAAQTMIRDCARYLTDLGNSELGRTGKAPRHLTDALNALKDFDRFVTSRPETSENRGPSFTEKAETVLGTDRSPQDILAIAEEEFDRRLASLRWLEGEIGGGRSWQQMYDGHQGPDIGGAEALDAVVREIHRLRRFVHEVALPGVFADTPLRIEPQPLHLTSTLRPIHHDPAIGAWENEPSRCYISPQIFSGRGFRDDPIRLARVRKEFPFMAAAQTYPGRHLLDSQRRALGESPMAQLTNPLFMAGWIAFAENLLEELGYLETPLDRLVHHKRGLARAALAMVDAGLAVGSMDQEACLSVLGQAGYSKEEGLNHVRAILLAPTSRAMPVLGLHEITDLRRQAGLDLPAYCAALFRHGQIPLRHTALSLAG</sequence>
<name>A0ABM8ATZ3_9BACT</name>
<evidence type="ECO:0000313" key="1">
    <source>
        <dbReference type="EMBL" id="BDQ34909.1"/>
    </source>
</evidence>
<proteinExistence type="predicted"/>
<gene>
    <name evidence="1" type="ORF">JCM14722_24510</name>
</gene>
<keyword evidence="2" id="KW-1185">Reference proteome</keyword>